<dbReference type="KEGG" id="dvi:6630748"/>
<dbReference type="Pfam" id="PF02958">
    <property type="entry name" value="EcKL"/>
    <property type="match status" value="1"/>
</dbReference>
<dbReference type="InterPro" id="IPR015897">
    <property type="entry name" value="CHK_kinase-like"/>
</dbReference>
<organism evidence="2 3">
    <name type="scientific">Drosophila virilis</name>
    <name type="common">Fruit fly</name>
    <dbReference type="NCBI Taxonomy" id="7244"/>
    <lineage>
        <taxon>Eukaryota</taxon>
        <taxon>Metazoa</taxon>
        <taxon>Ecdysozoa</taxon>
        <taxon>Arthropoda</taxon>
        <taxon>Hexapoda</taxon>
        <taxon>Insecta</taxon>
        <taxon>Pterygota</taxon>
        <taxon>Neoptera</taxon>
        <taxon>Endopterygota</taxon>
        <taxon>Diptera</taxon>
        <taxon>Brachycera</taxon>
        <taxon>Muscomorpha</taxon>
        <taxon>Ephydroidea</taxon>
        <taxon>Drosophilidae</taxon>
        <taxon>Drosophila</taxon>
    </lineage>
</organism>
<dbReference type="SUPFAM" id="SSF56112">
    <property type="entry name" value="Protein kinase-like (PK-like)"/>
    <property type="match status" value="1"/>
</dbReference>
<dbReference type="SMART" id="SM00587">
    <property type="entry name" value="CHK"/>
    <property type="match status" value="1"/>
</dbReference>
<evidence type="ECO:0000313" key="3">
    <source>
        <dbReference type="Proteomes" id="UP000008792"/>
    </source>
</evidence>
<keyword evidence="2" id="KW-0808">Transferase</keyword>
<dbReference type="HOGENOM" id="CLU_010718_0_1_1"/>
<dbReference type="PANTHER" id="PTHR11012:SF12">
    <property type="entry name" value="CHK KINASE-LIKE DOMAIN-CONTAINING PROTEIN-RELATED"/>
    <property type="match status" value="1"/>
</dbReference>
<dbReference type="AlphaFoldDB" id="B4LX77"/>
<dbReference type="OMA" id="HSASIMF"/>
<dbReference type="EMBL" id="CH940650">
    <property type="protein sequence ID" value="EDW66729.1"/>
    <property type="molecule type" value="Genomic_DNA"/>
</dbReference>
<dbReference type="Proteomes" id="UP000008792">
    <property type="component" value="Unassembled WGS sequence"/>
</dbReference>
<feature type="domain" description="CHK kinase-like" evidence="1">
    <location>
        <begin position="141"/>
        <end position="336"/>
    </location>
</feature>
<dbReference type="OrthoDB" id="8250698at2759"/>
<gene>
    <name evidence="2" type="primary">Dvir\GJ17099</name>
    <name evidence="2" type="ORF">Dvir_GJ17099</name>
</gene>
<reference evidence="2 3" key="1">
    <citation type="journal article" date="2007" name="Nature">
        <title>Evolution of genes and genomes on the Drosophila phylogeny.</title>
        <authorList>
            <consortium name="Drosophila 12 Genomes Consortium"/>
            <person name="Clark A.G."/>
            <person name="Eisen M.B."/>
            <person name="Smith D.R."/>
            <person name="Bergman C.M."/>
            <person name="Oliver B."/>
            <person name="Markow T.A."/>
            <person name="Kaufman T.C."/>
            <person name="Kellis M."/>
            <person name="Gelbart W."/>
            <person name="Iyer V.N."/>
            <person name="Pollard D.A."/>
            <person name="Sackton T.B."/>
            <person name="Larracuente A.M."/>
            <person name="Singh N.D."/>
            <person name="Abad J.P."/>
            <person name="Abt D.N."/>
            <person name="Adryan B."/>
            <person name="Aguade M."/>
            <person name="Akashi H."/>
            <person name="Anderson W.W."/>
            <person name="Aquadro C.F."/>
            <person name="Ardell D.H."/>
            <person name="Arguello R."/>
            <person name="Artieri C.G."/>
            <person name="Barbash D.A."/>
            <person name="Barker D."/>
            <person name="Barsanti P."/>
            <person name="Batterham P."/>
            <person name="Batzoglou S."/>
            <person name="Begun D."/>
            <person name="Bhutkar A."/>
            <person name="Blanco E."/>
            <person name="Bosak S.A."/>
            <person name="Bradley R.K."/>
            <person name="Brand A.D."/>
            <person name="Brent M.R."/>
            <person name="Brooks A.N."/>
            <person name="Brown R.H."/>
            <person name="Butlin R.K."/>
            <person name="Caggese C."/>
            <person name="Calvi B.R."/>
            <person name="Bernardo de Carvalho A."/>
            <person name="Caspi A."/>
            <person name="Castrezana S."/>
            <person name="Celniker S.E."/>
            <person name="Chang J.L."/>
            <person name="Chapple C."/>
            <person name="Chatterji S."/>
            <person name="Chinwalla A."/>
            <person name="Civetta A."/>
            <person name="Clifton S.W."/>
            <person name="Comeron J.M."/>
            <person name="Costello J.C."/>
            <person name="Coyne J.A."/>
            <person name="Daub J."/>
            <person name="David R.G."/>
            <person name="Delcher A.L."/>
            <person name="Delehaunty K."/>
            <person name="Do C.B."/>
            <person name="Ebling H."/>
            <person name="Edwards K."/>
            <person name="Eickbush T."/>
            <person name="Evans J.D."/>
            <person name="Filipski A."/>
            <person name="Findeiss S."/>
            <person name="Freyhult E."/>
            <person name="Fulton L."/>
            <person name="Fulton R."/>
            <person name="Garcia A.C."/>
            <person name="Gardiner A."/>
            <person name="Garfield D.A."/>
            <person name="Garvin B.E."/>
            <person name="Gibson G."/>
            <person name="Gilbert D."/>
            <person name="Gnerre S."/>
            <person name="Godfrey J."/>
            <person name="Good R."/>
            <person name="Gotea V."/>
            <person name="Gravely B."/>
            <person name="Greenberg A.J."/>
            <person name="Griffiths-Jones S."/>
            <person name="Gross S."/>
            <person name="Guigo R."/>
            <person name="Gustafson E.A."/>
            <person name="Haerty W."/>
            <person name="Hahn M.W."/>
            <person name="Halligan D.L."/>
            <person name="Halpern A.L."/>
            <person name="Halter G.M."/>
            <person name="Han M.V."/>
            <person name="Heger A."/>
            <person name="Hillier L."/>
            <person name="Hinrichs A.S."/>
            <person name="Holmes I."/>
            <person name="Hoskins R.A."/>
            <person name="Hubisz M.J."/>
            <person name="Hultmark D."/>
            <person name="Huntley M.A."/>
            <person name="Jaffe D.B."/>
            <person name="Jagadeeshan S."/>
            <person name="Jeck W.R."/>
            <person name="Johnson J."/>
            <person name="Jones C.D."/>
            <person name="Jordan W.C."/>
            <person name="Karpen G.H."/>
            <person name="Kataoka E."/>
            <person name="Keightley P.D."/>
            <person name="Kheradpour P."/>
            <person name="Kirkness E.F."/>
            <person name="Koerich L.B."/>
            <person name="Kristiansen K."/>
            <person name="Kudrna D."/>
            <person name="Kulathinal R.J."/>
            <person name="Kumar S."/>
            <person name="Kwok R."/>
            <person name="Lander E."/>
            <person name="Langley C.H."/>
            <person name="Lapoint R."/>
            <person name="Lazzaro B.P."/>
            <person name="Lee S.J."/>
            <person name="Levesque L."/>
            <person name="Li R."/>
            <person name="Lin C.F."/>
            <person name="Lin M.F."/>
            <person name="Lindblad-Toh K."/>
            <person name="Llopart A."/>
            <person name="Long M."/>
            <person name="Low L."/>
            <person name="Lozovsky E."/>
            <person name="Lu J."/>
            <person name="Luo M."/>
            <person name="Machado C.A."/>
            <person name="Makalowski W."/>
            <person name="Marzo M."/>
            <person name="Matsuda M."/>
            <person name="Matzkin L."/>
            <person name="McAllister B."/>
            <person name="McBride C.S."/>
            <person name="McKernan B."/>
            <person name="McKernan K."/>
            <person name="Mendez-Lago M."/>
            <person name="Minx P."/>
            <person name="Mollenhauer M.U."/>
            <person name="Montooth K."/>
            <person name="Mount S.M."/>
            <person name="Mu X."/>
            <person name="Myers E."/>
            <person name="Negre B."/>
            <person name="Newfeld S."/>
            <person name="Nielsen R."/>
            <person name="Noor M.A."/>
            <person name="O'Grady P."/>
            <person name="Pachter L."/>
            <person name="Papaceit M."/>
            <person name="Parisi M.J."/>
            <person name="Parisi M."/>
            <person name="Parts L."/>
            <person name="Pedersen J.S."/>
            <person name="Pesole G."/>
            <person name="Phillippy A.M."/>
            <person name="Ponting C.P."/>
            <person name="Pop M."/>
            <person name="Porcelli D."/>
            <person name="Powell J.R."/>
            <person name="Prohaska S."/>
            <person name="Pruitt K."/>
            <person name="Puig M."/>
            <person name="Quesneville H."/>
            <person name="Ram K.R."/>
            <person name="Rand D."/>
            <person name="Rasmussen M.D."/>
            <person name="Reed L.K."/>
            <person name="Reenan R."/>
            <person name="Reily A."/>
            <person name="Remington K.A."/>
            <person name="Rieger T.T."/>
            <person name="Ritchie M.G."/>
            <person name="Robin C."/>
            <person name="Rogers Y.H."/>
            <person name="Rohde C."/>
            <person name="Rozas J."/>
            <person name="Rubenfield M.J."/>
            <person name="Ruiz A."/>
            <person name="Russo S."/>
            <person name="Salzberg S.L."/>
            <person name="Sanchez-Gracia A."/>
            <person name="Saranga D.J."/>
            <person name="Sato H."/>
            <person name="Schaeffer S.W."/>
            <person name="Schatz M.C."/>
            <person name="Schlenke T."/>
            <person name="Schwartz R."/>
            <person name="Segarra C."/>
            <person name="Singh R.S."/>
            <person name="Sirot L."/>
            <person name="Sirota M."/>
            <person name="Sisneros N.B."/>
            <person name="Smith C.D."/>
            <person name="Smith T.F."/>
            <person name="Spieth J."/>
            <person name="Stage D.E."/>
            <person name="Stark A."/>
            <person name="Stephan W."/>
            <person name="Strausberg R.L."/>
            <person name="Strempel S."/>
            <person name="Sturgill D."/>
            <person name="Sutton G."/>
            <person name="Sutton G.G."/>
            <person name="Tao W."/>
            <person name="Teichmann S."/>
            <person name="Tobari Y.N."/>
            <person name="Tomimura Y."/>
            <person name="Tsolas J.M."/>
            <person name="Valente V.L."/>
            <person name="Venter E."/>
            <person name="Venter J.C."/>
            <person name="Vicario S."/>
            <person name="Vieira F.G."/>
            <person name="Vilella A.J."/>
            <person name="Villasante A."/>
            <person name="Walenz B."/>
            <person name="Wang J."/>
            <person name="Wasserman M."/>
            <person name="Watts T."/>
            <person name="Wilson D."/>
            <person name="Wilson R.K."/>
            <person name="Wing R.A."/>
            <person name="Wolfner M.F."/>
            <person name="Wong A."/>
            <person name="Wong G.K."/>
            <person name="Wu C.I."/>
            <person name="Wu G."/>
            <person name="Yamamoto D."/>
            <person name="Yang H.P."/>
            <person name="Yang S.P."/>
            <person name="Yorke J.A."/>
            <person name="Yoshida K."/>
            <person name="Zdobnov E."/>
            <person name="Zhang P."/>
            <person name="Zhang Y."/>
            <person name="Zimin A.V."/>
            <person name="Baldwin J."/>
            <person name="Abdouelleil A."/>
            <person name="Abdulkadir J."/>
            <person name="Abebe A."/>
            <person name="Abera B."/>
            <person name="Abreu J."/>
            <person name="Acer S.C."/>
            <person name="Aftuck L."/>
            <person name="Alexander A."/>
            <person name="An P."/>
            <person name="Anderson E."/>
            <person name="Anderson S."/>
            <person name="Arachi H."/>
            <person name="Azer M."/>
            <person name="Bachantsang P."/>
            <person name="Barry A."/>
            <person name="Bayul T."/>
            <person name="Berlin A."/>
            <person name="Bessette D."/>
            <person name="Bloom T."/>
            <person name="Blye J."/>
            <person name="Boguslavskiy L."/>
            <person name="Bonnet C."/>
            <person name="Boukhgalter B."/>
            <person name="Bourzgui I."/>
            <person name="Brown A."/>
            <person name="Cahill P."/>
            <person name="Channer S."/>
            <person name="Cheshatsang Y."/>
            <person name="Chuda L."/>
            <person name="Citroen M."/>
            <person name="Collymore A."/>
            <person name="Cooke P."/>
            <person name="Costello M."/>
            <person name="D'Aco K."/>
            <person name="Daza R."/>
            <person name="De Haan G."/>
            <person name="DeGray S."/>
            <person name="DeMaso C."/>
            <person name="Dhargay N."/>
            <person name="Dooley K."/>
            <person name="Dooley E."/>
            <person name="Doricent M."/>
            <person name="Dorje P."/>
            <person name="Dorjee K."/>
            <person name="Dupes A."/>
            <person name="Elong R."/>
            <person name="Falk J."/>
            <person name="Farina A."/>
            <person name="Faro S."/>
            <person name="Ferguson D."/>
            <person name="Fisher S."/>
            <person name="Foley C.D."/>
            <person name="Franke A."/>
            <person name="Friedrich D."/>
            <person name="Gadbois L."/>
            <person name="Gearin G."/>
            <person name="Gearin C.R."/>
            <person name="Giannoukos G."/>
            <person name="Goode T."/>
            <person name="Graham J."/>
            <person name="Grandbois E."/>
            <person name="Grewal S."/>
            <person name="Gyaltsen K."/>
            <person name="Hafez N."/>
            <person name="Hagos B."/>
            <person name="Hall J."/>
            <person name="Henson C."/>
            <person name="Hollinger A."/>
            <person name="Honan T."/>
            <person name="Huard M.D."/>
            <person name="Hughes L."/>
            <person name="Hurhula B."/>
            <person name="Husby M.E."/>
            <person name="Kamat A."/>
            <person name="Kanga B."/>
            <person name="Kashin S."/>
            <person name="Khazanovich D."/>
            <person name="Kisner P."/>
            <person name="Lance K."/>
            <person name="Lara M."/>
            <person name="Lee W."/>
            <person name="Lennon N."/>
            <person name="Letendre F."/>
            <person name="LeVine R."/>
            <person name="Lipovsky A."/>
            <person name="Liu X."/>
            <person name="Liu J."/>
            <person name="Liu S."/>
            <person name="Lokyitsang T."/>
            <person name="Lokyitsang Y."/>
            <person name="Lubonja R."/>
            <person name="Lui A."/>
            <person name="MacDonald P."/>
            <person name="Magnisalis V."/>
            <person name="Maru K."/>
            <person name="Matthews C."/>
            <person name="McCusker W."/>
            <person name="McDonough S."/>
            <person name="Mehta T."/>
            <person name="Meldrim J."/>
            <person name="Meneus L."/>
            <person name="Mihai O."/>
            <person name="Mihalev A."/>
            <person name="Mihova T."/>
            <person name="Mittelman R."/>
            <person name="Mlenga V."/>
            <person name="Montmayeur A."/>
            <person name="Mulrain L."/>
            <person name="Navidi A."/>
            <person name="Naylor J."/>
            <person name="Negash T."/>
            <person name="Nguyen T."/>
            <person name="Nguyen N."/>
            <person name="Nicol R."/>
            <person name="Norbu C."/>
            <person name="Norbu N."/>
            <person name="Novod N."/>
            <person name="O'Neill B."/>
            <person name="Osman S."/>
            <person name="Markiewicz E."/>
            <person name="Oyono O.L."/>
            <person name="Patti C."/>
            <person name="Phunkhang P."/>
            <person name="Pierre F."/>
            <person name="Priest M."/>
            <person name="Raghuraman S."/>
            <person name="Rege F."/>
            <person name="Reyes R."/>
            <person name="Rise C."/>
            <person name="Rogov P."/>
            <person name="Ross K."/>
            <person name="Ryan E."/>
            <person name="Settipalli S."/>
            <person name="Shea T."/>
            <person name="Sherpa N."/>
            <person name="Shi L."/>
            <person name="Shih D."/>
            <person name="Sparrow T."/>
            <person name="Spaulding J."/>
            <person name="Stalker J."/>
            <person name="Stange-Thomann N."/>
            <person name="Stavropoulos S."/>
            <person name="Stone C."/>
            <person name="Strader C."/>
            <person name="Tesfaye S."/>
            <person name="Thomson T."/>
            <person name="Thoulutsang Y."/>
            <person name="Thoulutsang D."/>
            <person name="Topham K."/>
            <person name="Topping I."/>
            <person name="Tsamla T."/>
            <person name="Vassiliev H."/>
            <person name="Vo A."/>
            <person name="Wangchuk T."/>
            <person name="Wangdi T."/>
            <person name="Weiand M."/>
            <person name="Wilkinson J."/>
            <person name="Wilson A."/>
            <person name="Yadav S."/>
            <person name="Young G."/>
            <person name="Yu Q."/>
            <person name="Zembek L."/>
            <person name="Zhong D."/>
            <person name="Zimmer A."/>
            <person name="Zwirko Z."/>
            <person name="Jaffe D.B."/>
            <person name="Alvarez P."/>
            <person name="Brockman W."/>
            <person name="Butler J."/>
            <person name="Chin C."/>
            <person name="Gnerre S."/>
            <person name="Grabherr M."/>
            <person name="Kleber M."/>
            <person name="Mauceli E."/>
            <person name="MacCallum I."/>
        </authorList>
    </citation>
    <scope>NUCLEOTIDE SEQUENCE [LARGE SCALE GENOMIC DNA]</scope>
    <source>
        <strain evidence="3">Tucson 15010-1051.87</strain>
    </source>
</reference>
<dbReference type="PhylomeDB" id="B4LX77"/>
<dbReference type="STRING" id="7244.B4LX77"/>
<keyword evidence="3" id="KW-1185">Reference proteome</keyword>
<proteinExistence type="predicted"/>
<sequence length="421" mass="50005">MSNENNEFNADELKAPTWLDSQFLKNVLANNLKDDQLEVLYYKISPATVKGDHYASVMFRVAVEYMTQAGEKASKSLIIKTMPELEGFKKEQLGESHIFQTEIGMYTEILPKIEAILREASDDISLYAPCLYCSLDPRQVMIFEDLVPLGYTVVRDREPTLEEVKCAYSKLAKWHAVSYKLQKEEPAVFEKYKYSLMELPKIMEDPFMNGIDYFIRMLDEVPDLSVYKPHFEKIRANYQETFRASFVEYRENRQENAYYVLCHGDLYIRNMMFKHNKESGILEDCMLLDFQMSNVGPMPNDIIYSIYQMLSPDQRQYHRNELIEYYFSNFTETLKKIKYAGELPNLAEFHRQLFRQRYLELFLLTTFLPLMYCVKSGKQKSEDMVEMRYKEDLRQSFYRIEGYVEEVRKLLKSFEQQGYFE</sequence>
<dbReference type="GO" id="GO:0016740">
    <property type="term" value="F:transferase activity"/>
    <property type="evidence" value="ECO:0007669"/>
    <property type="project" value="UniProtKB-KW"/>
</dbReference>
<accession>B4LX77</accession>
<dbReference type="eggNOG" id="ENOG502RZD1">
    <property type="taxonomic scope" value="Eukaryota"/>
</dbReference>
<dbReference type="Gene3D" id="3.90.1200.10">
    <property type="match status" value="1"/>
</dbReference>
<evidence type="ECO:0000313" key="2">
    <source>
        <dbReference type="EMBL" id="EDW66729.1"/>
    </source>
</evidence>
<dbReference type="PANTHER" id="PTHR11012">
    <property type="entry name" value="PROTEIN KINASE-LIKE DOMAIN-CONTAINING"/>
    <property type="match status" value="1"/>
</dbReference>
<protein>
    <recommendedName>
        <fullName evidence="1">CHK kinase-like domain-containing protein</fullName>
    </recommendedName>
</protein>
<dbReference type="InParanoid" id="B4LX77"/>
<dbReference type="InterPro" id="IPR011009">
    <property type="entry name" value="Kinase-like_dom_sf"/>
</dbReference>
<name>B4LX77_DROVI</name>
<evidence type="ECO:0000259" key="1">
    <source>
        <dbReference type="SMART" id="SM00587"/>
    </source>
</evidence>
<dbReference type="InterPro" id="IPR004119">
    <property type="entry name" value="EcKL"/>
</dbReference>